<feature type="region of interest" description="Disordered" evidence="3">
    <location>
        <begin position="291"/>
        <end position="317"/>
    </location>
</feature>
<keyword evidence="2" id="KW-0560">Oxidoreductase</keyword>
<feature type="region of interest" description="Disordered" evidence="3">
    <location>
        <begin position="404"/>
        <end position="423"/>
    </location>
</feature>
<evidence type="ECO:0000313" key="5">
    <source>
        <dbReference type="Proteomes" id="UP000748025"/>
    </source>
</evidence>
<dbReference type="PANTHER" id="PTHR43976">
    <property type="entry name" value="SHORT CHAIN DEHYDROGENASE"/>
    <property type="match status" value="1"/>
</dbReference>
<proteinExistence type="inferred from homology"/>
<feature type="region of interest" description="Disordered" evidence="3">
    <location>
        <begin position="1"/>
        <end position="48"/>
    </location>
</feature>
<evidence type="ECO:0000256" key="2">
    <source>
        <dbReference type="ARBA" id="ARBA00023002"/>
    </source>
</evidence>
<comment type="similarity">
    <text evidence="1">Belongs to the short-chain dehydrogenases/reductases (SDR) family.</text>
</comment>
<dbReference type="AlphaFoldDB" id="A0A9P7NDN1"/>
<dbReference type="SUPFAM" id="SSF51735">
    <property type="entry name" value="NAD(P)-binding Rossmann-fold domains"/>
    <property type="match status" value="1"/>
</dbReference>
<evidence type="ECO:0008006" key="6">
    <source>
        <dbReference type="Google" id="ProtNLM"/>
    </source>
</evidence>
<feature type="compositionally biased region" description="Basic and acidic residues" evidence="3">
    <location>
        <begin position="404"/>
        <end position="417"/>
    </location>
</feature>
<dbReference type="InterPro" id="IPR002347">
    <property type="entry name" value="SDR_fam"/>
</dbReference>
<dbReference type="Proteomes" id="UP000748025">
    <property type="component" value="Unassembled WGS sequence"/>
</dbReference>
<dbReference type="InterPro" id="IPR036291">
    <property type="entry name" value="NAD(P)-bd_dom_sf"/>
</dbReference>
<evidence type="ECO:0000256" key="1">
    <source>
        <dbReference type="ARBA" id="ARBA00006484"/>
    </source>
</evidence>
<keyword evidence="5" id="KW-1185">Reference proteome</keyword>
<feature type="compositionally biased region" description="Low complexity" evidence="3">
    <location>
        <begin position="15"/>
        <end position="41"/>
    </location>
</feature>
<evidence type="ECO:0000313" key="4">
    <source>
        <dbReference type="EMBL" id="KAG6011713.1"/>
    </source>
</evidence>
<gene>
    <name evidence="4" type="ORF">E4U43_008161</name>
</gene>
<dbReference type="GO" id="GO:0016491">
    <property type="term" value="F:oxidoreductase activity"/>
    <property type="evidence" value="ECO:0007669"/>
    <property type="project" value="UniProtKB-KW"/>
</dbReference>
<organism evidence="4 5">
    <name type="scientific">Claviceps pusilla</name>
    <dbReference type="NCBI Taxonomy" id="123648"/>
    <lineage>
        <taxon>Eukaryota</taxon>
        <taxon>Fungi</taxon>
        <taxon>Dikarya</taxon>
        <taxon>Ascomycota</taxon>
        <taxon>Pezizomycotina</taxon>
        <taxon>Sordariomycetes</taxon>
        <taxon>Hypocreomycetidae</taxon>
        <taxon>Hypocreales</taxon>
        <taxon>Clavicipitaceae</taxon>
        <taxon>Claviceps</taxon>
    </lineage>
</organism>
<dbReference type="Gene3D" id="3.40.50.720">
    <property type="entry name" value="NAD(P)-binding Rossmann-like Domain"/>
    <property type="match status" value="1"/>
</dbReference>
<protein>
    <recommendedName>
        <fullName evidence="6">Hypercellular protein (HypA)</fullName>
    </recommendedName>
</protein>
<comment type="caution">
    <text evidence="4">The sequence shown here is derived from an EMBL/GenBank/DDBJ whole genome shotgun (WGS) entry which is preliminary data.</text>
</comment>
<dbReference type="PANTHER" id="PTHR43976:SF16">
    <property type="entry name" value="SHORT-CHAIN DEHYDROGENASE_REDUCTASE FAMILY PROTEIN"/>
    <property type="match status" value="1"/>
</dbReference>
<evidence type="ECO:0000256" key="3">
    <source>
        <dbReference type="SAM" id="MobiDB-lite"/>
    </source>
</evidence>
<sequence length="423" mass="45680">MSTSRQGHGGGYGPRRASVNTSAAASSAAASGTARHTSSASAPPPAFPTHNSPRTWLLTSALSPLAVRLIRQLLSHGDYVVACLPPHEIDHEQRSAEFRELVTECKSARKDREGWKDRIRGIRCDGNMSSCLSAVAEAVTVFGRIDILLCCRTEAIVGTVEELSTNHHTQSLVRQQFETMFFSQVNFIKAALPVLRRQHTGHIMALTSTCGHIGTPGLSMFSAATWGLEGYCDSLAYEVAPFNIKVTIVQPNLEIQTLTNRLVFAPQIAAYVDANTAAPSVRDMLTHVLNSDPETALPEPSDGDASPSTPGSMSLEPELGRGEIISRYPKLPTHAFDTLVSETVHALTAIGGHENPPSRHIVGAEAAMAVKEKLKTVAEEMEEFVDSSLGVDIFESELKEEAKRVKQTREMSSEVKPEPGSST</sequence>
<dbReference type="Pfam" id="PF00106">
    <property type="entry name" value="adh_short"/>
    <property type="match status" value="1"/>
</dbReference>
<reference evidence="4" key="1">
    <citation type="journal article" date="2020" name="bioRxiv">
        <title>Whole genome comparisons of ergot fungi reveals the divergence and evolution of species within the genus Claviceps are the result of varying mechanisms driving genome evolution and host range expansion.</title>
        <authorList>
            <person name="Wyka S.A."/>
            <person name="Mondo S.J."/>
            <person name="Liu M."/>
            <person name="Dettman J."/>
            <person name="Nalam V."/>
            <person name="Broders K.D."/>
        </authorList>
    </citation>
    <scope>NUCLEOTIDE SEQUENCE</scope>
    <source>
        <strain evidence="4">CCC 602</strain>
    </source>
</reference>
<dbReference type="OrthoDB" id="1933717at2759"/>
<dbReference type="EMBL" id="SRPW01000840">
    <property type="protein sequence ID" value="KAG6011713.1"/>
    <property type="molecule type" value="Genomic_DNA"/>
</dbReference>
<name>A0A9P7NDN1_9HYPO</name>
<accession>A0A9P7NDN1</accession>
<dbReference type="InterPro" id="IPR051911">
    <property type="entry name" value="SDR_oxidoreductase"/>
</dbReference>